<name>A0A845EQX1_9BACL</name>
<dbReference type="InterPro" id="IPR011880">
    <property type="entry name" value="PA_CoA_ligase"/>
</dbReference>
<gene>
    <name evidence="13" type="primary">paaF</name>
    <name evidence="13" type="ORF">GLW07_02165</name>
</gene>
<sequence>MAIYSERETWSTGQMQAHQLDGLKHTVALAYHNVPFYHEALKDVHITPEDIQSLDDLHRLPFTKKQHLRENYPFNMLACPMEDIVRIHASSGTSGKPTVVAYTQNDIENWADIVARSIALAGGQKGDILHNAYGYGLFTGGLGLHAGSEKLGCATVPISGGNTANQITLIQDFKPKIICSTPSYLLNIGEAMMLQGIDPATTSLKYAILGAEPWSEEMRFQIEKLFHLKASDIYGLSEVMGPGIAMECVECQDGLHIADDHFLVEVINPDTLEQVEDGQYGELVFTSLTKEALPTIRYRTGDIASITRERCLCGRTTTRMSRVKGRIDDMLIIRGVNVFPSEVERYICNVDELVPHYQIHLQKKGHLDHVTLHLEVCEEFYEKLSYNEDFTHPSAIELTNRIRTTLKMKALISVDVNLQPPKSIPRSEGKAKRIVDHRTSASPNFTT</sequence>
<dbReference type="GO" id="GO:0047475">
    <property type="term" value="F:phenylacetate-CoA ligase activity"/>
    <property type="evidence" value="ECO:0007669"/>
    <property type="project" value="UniProtKB-EC"/>
</dbReference>
<evidence type="ECO:0000313" key="13">
    <source>
        <dbReference type="EMBL" id="MYL62154.1"/>
    </source>
</evidence>
<dbReference type="InterPro" id="IPR051414">
    <property type="entry name" value="Adenylate-forming_Reductase"/>
</dbReference>
<dbReference type="InterPro" id="IPR000873">
    <property type="entry name" value="AMP-dep_synth/lig_dom"/>
</dbReference>
<dbReference type="PIRSF" id="PIRSF006444">
    <property type="entry name" value="PaaK"/>
    <property type="match status" value="1"/>
</dbReference>
<dbReference type="GO" id="GO:0010124">
    <property type="term" value="P:phenylacetate catabolic process"/>
    <property type="evidence" value="ECO:0007669"/>
    <property type="project" value="UniProtKB-UniRule"/>
</dbReference>
<dbReference type="Pfam" id="PF14535">
    <property type="entry name" value="AMP-binding_C_2"/>
    <property type="match status" value="1"/>
</dbReference>
<dbReference type="AlphaFoldDB" id="A0A845EQX1"/>
<protein>
    <recommendedName>
        <fullName evidence="7 9">Phenylacetate-coenzyme A ligase</fullName>
        <ecNumber evidence="6 9">6.2.1.30</ecNumber>
    </recommendedName>
    <alternativeName>
        <fullName evidence="8 9">Phenylacetyl-CoA ligase</fullName>
    </alternativeName>
</protein>
<dbReference type="InterPro" id="IPR042099">
    <property type="entry name" value="ANL_N_sf"/>
</dbReference>
<dbReference type="InterPro" id="IPR028154">
    <property type="entry name" value="AMP-dep_Lig_C"/>
</dbReference>
<evidence type="ECO:0000256" key="5">
    <source>
        <dbReference type="ARBA" id="ARBA00061566"/>
    </source>
</evidence>
<organism evidence="13 14">
    <name type="scientific">Guptibacillus hwajinpoensis</name>
    <dbReference type="NCBI Taxonomy" id="208199"/>
    <lineage>
        <taxon>Bacteria</taxon>
        <taxon>Bacillati</taxon>
        <taxon>Bacillota</taxon>
        <taxon>Bacilli</taxon>
        <taxon>Bacillales</taxon>
        <taxon>Guptibacillaceae</taxon>
        <taxon>Guptibacillus</taxon>
    </lineage>
</organism>
<evidence type="ECO:0000256" key="10">
    <source>
        <dbReference type="SAM" id="MobiDB-lite"/>
    </source>
</evidence>
<dbReference type="PANTHER" id="PTHR43439">
    <property type="entry name" value="PHENYLACETATE-COENZYME A LIGASE"/>
    <property type="match status" value="1"/>
</dbReference>
<dbReference type="CDD" id="cd05913">
    <property type="entry name" value="PaaK"/>
    <property type="match status" value="1"/>
</dbReference>
<accession>A0A845EQX1</accession>
<dbReference type="InterPro" id="IPR049623">
    <property type="entry name" value="PA_CoA_lig_proteobact_actino"/>
</dbReference>
<evidence type="ECO:0000256" key="4">
    <source>
        <dbReference type="ARBA" id="ARBA00060591"/>
    </source>
</evidence>
<dbReference type="PANTHER" id="PTHR43439:SF1">
    <property type="entry name" value="PHENYLACETATE-COENZYME A LIGASE"/>
    <property type="match status" value="1"/>
</dbReference>
<dbReference type="FunFam" id="3.40.50.12780:FF:000016">
    <property type="entry name" value="Phenylacetate-coenzyme A ligase"/>
    <property type="match status" value="1"/>
</dbReference>
<evidence type="ECO:0000256" key="6">
    <source>
        <dbReference type="ARBA" id="ARBA00066629"/>
    </source>
</evidence>
<evidence type="ECO:0000313" key="14">
    <source>
        <dbReference type="Proteomes" id="UP000447833"/>
    </source>
</evidence>
<dbReference type="InterPro" id="IPR045851">
    <property type="entry name" value="AMP-bd_C_sf"/>
</dbReference>
<dbReference type="GO" id="GO:0000166">
    <property type="term" value="F:nucleotide binding"/>
    <property type="evidence" value="ECO:0007669"/>
    <property type="project" value="UniProtKB-KW"/>
</dbReference>
<keyword evidence="2 9" id="KW-0436">Ligase</keyword>
<evidence type="ECO:0000256" key="1">
    <source>
        <dbReference type="ARBA" id="ARBA00011245"/>
    </source>
</evidence>
<reference evidence="13 14" key="1">
    <citation type="submission" date="2019-11" db="EMBL/GenBank/DDBJ databases">
        <title>Genome sequences of 17 halophilic strains isolated from different environments.</title>
        <authorList>
            <person name="Furrow R.E."/>
        </authorList>
    </citation>
    <scope>NUCLEOTIDE SEQUENCE [LARGE SCALE GENOMIC DNA]</scope>
    <source>
        <strain evidence="13 14">22506_14_FS</strain>
    </source>
</reference>
<evidence type="ECO:0000256" key="2">
    <source>
        <dbReference type="ARBA" id="ARBA00022598"/>
    </source>
</evidence>
<dbReference type="Gene3D" id="3.30.300.30">
    <property type="match status" value="1"/>
</dbReference>
<dbReference type="Gene3D" id="3.40.50.12780">
    <property type="entry name" value="N-terminal domain of ligase-like"/>
    <property type="match status" value="1"/>
</dbReference>
<dbReference type="EC" id="6.2.1.30" evidence="6 9"/>
<comment type="function">
    <text evidence="9">Catalyzes the activation of phenylacetic acid (PA) to phenylacetyl-CoA (PA-CoA).</text>
</comment>
<evidence type="ECO:0000259" key="11">
    <source>
        <dbReference type="Pfam" id="PF00501"/>
    </source>
</evidence>
<feature type="domain" description="AMP-dependent ligase C-terminal" evidence="12">
    <location>
        <begin position="335"/>
        <end position="438"/>
    </location>
</feature>
<proteinExistence type="inferred from homology"/>
<feature type="region of interest" description="Disordered" evidence="10">
    <location>
        <begin position="422"/>
        <end position="447"/>
    </location>
</feature>
<comment type="caution">
    <text evidence="13">The sequence shown here is derived from an EMBL/GenBank/DDBJ whole genome shotgun (WGS) entry which is preliminary data.</text>
</comment>
<feature type="domain" description="AMP-dependent synthetase/ligase" evidence="11">
    <location>
        <begin position="73"/>
        <end position="285"/>
    </location>
</feature>
<evidence type="ECO:0000256" key="7">
    <source>
        <dbReference type="ARBA" id="ARBA00068695"/>
    </source>
</evidence>
<dbReference type="UniPathway" id="UPA00930"/>
<dbReference type="SUPFAM" id="SSF56801">
    <property type="entry name" value="Acetyl-CoA synthetase-like"/>
    <property type="match status" value="1"/>
</dbReference>
<keyword evidence="3 9" id="KW-0547">Nucleotide-binding</keyword>
<evidence type="ECO:0000259" key="12">
    <source>
        <dbReference type="Pfam" id="PF14535"/>
    </source>
</evidence>
<comment type="subunit">
    <text evidence="1">Monomer.</text>
</comment>
<dbReference type="NCBIfam" id="TIGR02155">
    <property type="entry name" value="PA_CoA_ligase"/>
    <property type="match status" value="1"/>
</dbReference>
<comment type="similarity">
    <text evidence="5 9">Belongs to the phenylacetyl-CoA ligase family.</text>
</comment>
<evidence type="ECO:0000256" key="8">
    <source>
        <dbReference type="ARBA" id="ARBA00075111"/>
    </source>
</evidence>
<dbReference type="Proteomes" id="UP000447833">
    <property type="component" value="Unassembled WGS sequence"/>
</dbReference>
<feature type="compositionally biased region" description="Basic and acidic residues" evidence="10">
    <location>
        <begin position="425"/>
        <end position="439"/>
    </location>
</feature>
<evidence type="ECO:0000256" key="9">
    <source>
        <dbReference type="PIRNR" id="PIRNR006444"/>
    </source>
</evidence>
<dbReference type="Pfam" id="PF00501">
    <property type="entry name" value="AMP-binding"/>
    <property type="match status" value="1"/>
</dbReference>
<comment type="catalytic activity">
    <reaction evidence="9">
        <text>2-phenylacetate + ATP + CoA = phenylacetyl-CoA + AMP + diphosphate</text>
        <dbReference type="Rhea" id="RHEA:20956"/>
        <dbReference type="ChEBI" id="CHEBI:18401"/>
        <dbReference type="ChEBI" id="CHEBI:30616"/>
        <dbReference type="ChEBI" id="CHEBI:33019"/>
        <dbReference type="ChEBI" id="CHEBI:57287"/>
        <dbReference type="ChEBI" id="CHEBI:57390"/>
        <dbReference type="ChEBI" id="CHEBI:456215"/>
        <dbReference type="EC" id="6.2.1.30"/>
    </reaction>
</comment>
<dbReference type="RefSeq" id="WP_160918035.1">
    <property type="nucleotide sequence ID" value="NZ_WMEY01000001.1"/>
</dbReference>
<comment type="pathway">
    <text evidence="4 9">Aromatic compound metabolism; phenylacetate degradation.</text>
</comment>
<evidence type="ECO:0000256" key="3">
    <source>
        <dbReference type="ARBA" id="ARBA00022741"/>
    </source>
</evidence>
<dbReference type="EMBL" id="WMEY01000001">
    <property type="protein sequence ID" value="MYL62154.1"/>
    <property type="molecule type" value="Genomic_DNA"/>
</dbReference>